<organism evidence="2 3">
    <name type="scientific">Myxacorys almedinensis A</name>
    <dbReference type="NCBI Taxonomy" id="2690445"/>
    <lineage>
        <taxon>Bacteria</taxon>
        <taxon>Bacillati</taxon>
        <taxon>Cyanobacteriota</taxon>
        <taxon>Cyanophyceae</taxon>
        <taxon>Leptolyngbyales</taxon>
        <taxon>Leptolyngbyaceae</taxon>
        <taxon>Myxacorys</taxon>
        <taxon>Myxacorys almedinensis</taxon>
    </lineage>
</organism>
<keyword evidence="3" id="KW-1185">Reference proteome</keyword>
<feature type="coiled-coil region" evidence="1">
    <location>
        <begin position="365"/>
        <end position="448"/>
    </location>
</feature>
<dbReference type="Proteomes" id="UP000646053">
    <property type="component" value="Unassembled WGS sequence"/>
</dbReference>
<reference evidence="2" key="1">
    <citation type="submission" date="2019-12" db="EMBL/GenBank/DDBJ databases">
        <title>High-Quality draft genome sequences of three cyanobacteria isolated from the limestone walls of the Old Cathedral of Coimbra.</title>
        <authorList>
            <person name="Tiago I."/>
            <person name="Soares F."/>
            <person name="Portugal A."/>
        </authorList>
    </citation>
    <scope>NUCLEOTIDE SEQUENCE</scope>
    <source>
        <strain evidence="2">A</strain>
    </source>
</reference>
<dbReference type="AlphaFoldDB" id="A0A8J7Z184"/>
<accession>A0A8J7Z184</accession>
<evidence type="ECO:0000313" key="2">
    <source>
        <dbReference type="EMBL" id="NDJ16283.1"/>
    </source>
</evidence>
<dbReference type="EMBL" id="WVIE01000003">
    <property type="protein sequence ID" value="NDJ16283.1"/>
    <property type="molecule type" value="Genomic_DNA"/>
</dbReference>
<comment type="caution">
    <text evidence="2">The sequence shown here is derived from an EMBL/GenBank/DDBJ whole genome shotgun (WGS) entry which is preliminary data.</text>
</comment>
<evidence type="ECO:0000313" key="3">
    <source>
        <dbReference type="Proteomes" id="UP000646053"/>
    </source>
</evidence>
<evidence type="ECO:0000256" key="1">
    <source>
        <dbReference type="SAM" id="Coils"/>
    </source>
</evidence>
<gene>
    <name evidence="2" type="ORF">GS601_03085</name>
</gene>
<dbReference type="GO" id="GO:0016740">
    <property type="term" value="F:transferase activity"/>
    <property type="evidence" value="ECO:0007669"/>
    <property type="project" value="UniProtKB-KW"/>
</dbReference>
<dbReference type="SUPFAM" id="SSF53448">
    <property type="entry name" value="Nucleotide-diphospho-sugar transferases"/>
    <property type="match status" value="1"/>
</dbReference>
<keyword evidence="1" id="KW-0175">Coiled coil</keyword>
<dbReference type="InterPro" id="IPR029044">
    <property type="entry name" value="Nucleotide-diphossugar_trans"/>
</dbReference>
<name>A0A8J7Z184_9CYAN</name>
<sequence>MAKRVVCTVITKSFLAHARTLAESLTEHNPDVELYVLLADRIDNYFDPSLEPFHLIQLEDLPEFDVVSQMCFYYTPFELCCALRGYLHEYIFRHTSAESWIFLDADIMIFHSLDKIFEQVEEASIVLTPHLQSLSMPVIEADLEIAILNAGLYNAGFVGLKRTAEALKFITWFKERLQDYCFNDVAVENTRGLFVDQRWLNLAPLYFKDVALLLDAGANLGHWNLFDRTLKLTQDHRITVNQQPLFFVHFSGWDIANPDRISKYSVRYDNADILVWKHISIPYRERLLKNGYETTIQYPCAFDSFETGEPISRTMRRLYYDNVTKGMVQPESPFADPAYFHEQPYIPSESKVLLREKVVRSQEYINELNEELSSTQASFAETQAELALVKGVLPQTQVELLQAQTELTHLETRLVQTQAKLTQTQSELAQAQIELEQFQTMLEEIKQSKLWAIREIWNRFKQIVGFSGNG</sequence>
<protein>
    <submittedName>
        <fullName evidence="2">Glycosyl transferase, group 1</fullName>
    </submittedName>
</protein>
<dbReference type="Gene3D" id="3.90.550.10">
    <property type="entry name" value="Spore Coat Polysaccharide Biosynthesis Protein SpsA, Chain A"/>
    <property type="match status" value="1"/>
</dbReference>
<keyword evidence="2" id="KW-0808">Transferase</keyword>
<proteinExistence type="predicted"/>
<dbReference type="RefSeq" id="WP_162421809.1">
    <property type="nucleotide sequence ID" value="NZ_WVIE01000003.1"/>
</dbReference>